<dbReference type="SUPFAM" id="SSF103473">
    <property type="entry name" value="MFS general substrate transporter"/>
    <property type="match status" value="1"/>
</dbReference>
<dbReference type="Proteomes" id="UP001597073">
    <property type="component" value="Unassembled WGS sequence"/>
</dbReference>
<organism evidence="5 6">
    <name type="scientific">Mucilaginibacter lutimaris</name>
    <dbReference type="NCBI Taxonomy" id="931629"/>
    <lineage>
        <taxon>Bacteria</taxon>
        <taxon>Pseudomonadati</taxon>
        <taxon>Bacteroidota</taxon>
        <taxon>Sphingobacteriia</taxon>
        <taxon>Sphingobacteriales</taxon>
        <taxon>Sphingobacteriaceae</taxon>
        <taxon>Mucilaginibacter</taxon>
    </lineage>
</organism>
<dbReference type="CDD" id="cd06174">
    <property type="entry name" value="MFS"/>
    <property type="match status" value="1"/>
</dbReference>
<evidence type="ECO:0000256" key="2">
    <source>
        <dbReference type="ARBA" id="ARBA00022989"/>
    </source>
</evidence>
<feature type="transmembrane region" description="Helical" evidence="4">
    <location>
        <begin position="112"/>
        <end position="136"/>
    </location>
</feature>
<keyword evidence="6" id="KW-1185">Reference proteome</keyword>
<dbReference type="InterPro" id="IPR052528">
    <property type="entry name" value="Sugar_transport-like"/>
</dbReference>
<feature type="transmembrane region" description="Helical" evidence="4">
    <location>
        <begin position="325"/>
        <end position="348"/>
    </location>
</feature>
<feature type="transmembrane region" description="Helical" evidence="4">
    <location>
        <begin position="369"/>
        <end position="393"/>
    </location>
</feature>
<sequence length="497" mass="54506">MNLRPLEKITTGQLNSGLKLVIADGLSAEAMVVFTSGTFLTAMAIHMGATNLQLGLFAALPTFTTIFQLASIWLVQKWNNRKAVTAIFNLLARLPLIAIGVMPLLFTGSTTIQMLLVLLFFQHIFGDIAGASWNAWMKDLIPGERLGSFFSRRGRMAQTLNVTLSLATAMGIDHVKAYYPAHEITAYTTLFLTGGVLGMLSVVLLLRTPEPKPIPMNDNVFKLFGRSLKDKNFRNLLAFNSVWAFALNLATPFFAVFMIKNIGLPLSYVIGLGIISQLSSIAFIKLWGKYSDRFSNKTIINICAPVYITCILAFAFTGLPGSKVTALAILVAIHILSGLSTAGINLALSNIGLKLAPKKEAIVYITAKNMLVAFSSTIAPVAGGLLADFFASHQLMYNLNIAGHSLRVIDLQGWNYFFIIGGIIALASLKLLNKVSEQGETHRRKVRMHMRATLRNKMRKNLGRELADNLYAPSIAIRKNMVRMMSYAANRRSGRAA</sequence>
<dbReference type="Pfam" id="PF07690">
    <property type="entry name" value="MFS_1"/>
    <property type="match status" value="1"/>
</dbReference>
<name>A0ABW2ZKZ6_9SPHI</name>
<dbReference type="InterPro" id="IPR011701">
    <property type="entry name" value="MFS"/>
</dbReference>
<feature type="transmembrane region" description="Helical" evidence="4">
    <location>
        <begin position="413"/>
        <end position="433"/>
    </location>
</feature>
<keyword evidence="1 4" id="KW-0812">Transmembrane</keyword>
<keyword evidence="3 4" id="KW-0472">Membrane</keyword>
<evidence type="ECO:0000256" key="3">
    <source>
        <dbReference type="ARBA" id="ARBA00023136"/>
    </source>
</evidence>
<feature type="transmembrane region" description="Helical" evidence="4">
    <location>
        <begin position="184"/>
        <end position="206"/>
    </location>
</feature>
<evidence type="ECO:0000313" key="5">
    <source>
        <dbReference type="EMBL" id="MFD0766919.1"/>
    </source>
</evidence>
<feature type="transmembrane region" description="Helical" evidence="4">
    <location>
        <begin position="265"/>
        <end position="287"/>
    </location>
</feature>
<accession>A0ABW2ZKZ6</accession>
<dbReference type="PANTHER" id="PTHR23526:SF2">
    <property type="entry name" value="MAJOR FACILITATOR SUPERFAMILY (MFS) PROFILE DOMAIN-CONTAINING PROTEIN"/>
    <property type="match status" value="1"/>
</dbReference>
<dbReference type="RefSeq" id="WP_377145268.1">
    <property type="nucleotide sequence ID" value="NZ_JBHTIA010000013.1"/>
</dbReference>
<feature type="transmembrane region" description="Helical" evidence="4">
    <location>
        <begin position="21"/>
        <end position="46"/>
    </location>
</feature>
<evidence type="ECO:0000313" key="6">
    <source>
        <dbReference type="Proteomes" id="UP001597073"/>
    </source>
</evidence>
<feature type="transmembrane region" description="Helical" evidence="4">
    <location>
        <begin position="87"/>
        <end position="106"/>
    </location>
</feature>
<keyword evidence="2 4" id="KW-1133">Transmembrane helix</keyword>
<dbReference type="InterPro" id="IPR036259">
    <property type="entry name" value="MFS_trans_sf"/>
</dbReference>
<feature type="transmembrane region" description="Helical" evidence="4">
    <location>
        <begin position="299"/>
        <end position="319"/>
    </location>
</feature>
<gene>
    <name evidence="5" type="ORF">ACFQZI_18825</name>
</gene>
<evidence type="ECO:0000256" key="4">
    <source>
        <dbReference type="SAM" id="Phobius"/>
    </source>
</evidence>
<evidence type="ECO:0000256" key="1">
    <source>
        <dbReference type="ARBA" id="ARBA00022692"/>
    </source>
</evidence>
<dbReference type="EMBL" id="JBHTIA010000013">
    <property type="protein sequence ID" value="MFD0766919.1"/>
    <property type="molecule type" value="Genomic_DNA"/>
</dbReference>
<proteinExistence type="predicted"/>
<comment type="caution">
    <text evidence="5">The sequence shown here is derived from an EMBL/GenBank/DDBJ whole genome shotgun (WGS) entry which is preliminary data.</text>
</comment>
<reference evidence="6" key="1">
    <citation type="journal article" date="2019" name="Int. J. Syst. Evol. Microbiol.">
        <title>The Global Catalogue of Microorganisms (GCM) 10K type strain sequencing project: providing services to taxonomists for standard genome sequencing and annotation.</title>
        <authorList>
            <consortium name="The Broad Institute Genomics Platform"/>
            <consortium name="The Broad Institute Genome Sequencing Center for Infectious Disease"/>
            <person name="Wu L."/>
            <person name="Ma J."/>
        </authorList>
    </citation>
    <scope>NUCLEOTIDE SEQUENCE [LARGE SCALE GENOMIC DNA]</scope>
    <source>
        <strain evidence="6">CCUG 60742</strain>
    </source>
</reference>
<dbReference type="Gene3D" id="1.20.1250.20">
    <property type="entry name" value="MFS general substrate transporter like domains"/>
    <property type="match status" value="2"/>
</dbReference>
<dbReference type="PANTHER" id="PTHR23526">
    <property type="entry name" value="INTEGRAL MEMBRANE TRANSPORT PROTEIN-RELATED"/>
    <property type="match status" value="1"/>
</dbReference>
<protein>
    <submittedName>
        <fullName evidence="5">MFS transporter</fullName>
    </submittedName>
</protein>
<feature type="transmembrane region" description="Helical" evidence="4">
    <location>
        <begin position="236"/>
        <end position="259"/>
    </location>
</feature>
<feature type="transmembrane region" description="Helical" evidence="4">
    <location>
        <begin position="52"/>
        <end position="75"/>
    </location>
</feature>